<comment type="caution">
    <text evidence="1">The sequence shown here is derived from an EMBL/GenBank/DDBJ whole genome shotgun (WGS) entry which is preliminary data.</text>
</comment>
<dbReference type="EMBL" id="JAGIZQ010000006">
    <property type="protein sequence ID" value="KAH6623714.1"/>
    <property type="molecule type" value="Genomic_DNA"/>
</dbReference>
<evidence type="ECO:0000313" key="1">
    <source>
        <dbReference type="EMBL" id="KAH6623714.1"/>
    </source>
</evidence>
<keyword evidence="2" id="KW-1185">Reference proteome</keyword>
<accession>A0ACB7P1C1</accession>
<proteinExistence type="predicted"/>
<protein>
    <submittedName>
        <fullName evidence="1">Uncharacterized protein</fullName>
    </submittedName>
</protein>
<name>A0ACB7P1C1_9PEZI</name>
<evidence type="ECO:0000313" key="2">
    <source>
        <dbReference type="Proteomes" id="UP000724584"/>
    </source>
</evidence>
<gene>
    <name evidence="1" type="ORF">F5144DRAFT_623599</name>
</gene>
<organism evidence="1 2">
    <name type="scientific">Chaetomium tenue</name>
    <dbReference type="NCBI Taxonomy" id="1854479"/>
    <lineage>
        <taxon>Eukaryota</taxon>
        <taxon>Fungi</taxon>
        <taxon>Dikarya</taxon>
        <taxon>Ascomycota</taxon>
        <taxon>Pezizomycotina</taxon>
        <taxon>Sordariomycetes</taxon>
        <taxon>Sordariomycetidae</taxon>
        <taxon>Sordariales</taxon>
        <taxon>Chaetomiaceae</taxon>
        <taxon>Chaetomium</taxon>
    </lineage>
</organism>
<dbReference type="Proteomes" id="UP000724584">
    <property type="component" value="Unassembled WGS sequence"/>
</dbReference>
<reference evidence="1 2" key="1">
    <citation type="journal article" date="2021" name="Nat. Commun.">
        <title>Genetic determinants of endophytism in the Arabidopsis root mycobiome.</title>
        <authorList>
            <person name="Mesny F."/>
            <person name="Miyauchi S."/>
            <person name="Thiergart T."/>
            <person name="Pickel B."/>
            <person name="Atanasova L."/>
            <person name="Karlsson M."/>
            <person name="Huettel B."/>
            <person name="Barry K.W."/>
            <person name="Haridas S."/>
            <person name="Chen C."/>
            <person name="Bauer D."/>
            <person name="Andreopoulos W."/>
            <person name="Pangilinan J."/>
            <person name="LaButti K."/>
            <person name="Riley R."/>
            <person name="Lipzen A."/>
            <person name="Clum A."/>
            <person name="Drula E."/>
            <person name="Henrissat B."/>
            <person name="Kohler A."/>
            <person name="Grigoriev I.V."/>
            <person name="Martin F.M."/>
            <person name="Hacquard S."/>
        </authorList>
    </citation>
    <scope>NUCLEOTIDE SEQUENCE [LARGE SCALE GENOMIC DNA]</scope>
    <source>
        <strain evidence="1 2">MPI-SDFR-AT-0079</strain>
    </source>
</reference>
<sequence length="211" mass="23153">MDGTNTQEEKASQVLEVKRRPSPTANQTTHKPKPPSPNTTPSSSPAPRAIHSQLPRIQTTPPTATQQVNWLAIQLNNSPSPSPTTPESHPSPTTEHAHLPTTTTHQPFQPAQLTNLAGPQPTTVHGAVQLKLAKLGPSRRGLECTAELDVLMDRLRYVVRPESADESRVVGRRRDPAEVSAFWGEVREGVRVADEEVWRSRWDGVSWGVSP</sequence>